<dbReference type="VEuPathDB" id="FungiDB:HCDG_06007"/>
<name>C6HIX3_AJECH</name>
<dbReference type="AlphaFoldDB" id="C6HIX3"/>
<proteinExistence type="predicted"/>
<dbReference type="eggNOG" id="ENOG502RQTN">
    <property type="taxonomic scope" value="Eukaryota"/>
</dbReference>
<accession>C6HIX3</accession>
<sequence>MPFIAAHHLFRGRKRYQSFLKGAPPRRATYQRVYILAMTTKTHTVAFGAGTAFDFLDSSPV</sequence>
<dbReference type="Proteomes" id="UP000002624">
    <property type="component" value="Unassembled WGS sequence"/>
</dbReference>
<gene>
    <name evidence="1" type="ORF">HCDG_06007</name>
</gene>
<protein>
    <submittedName>
        <fullName evidence="1">Uncharacterized protein</fullName>
    </submittedName>
</protein>
<dbReference type="EMBL" id="GG692428">
    <property type="protein sequence ID" value="EER39785.1"/>
    <property type="molecule type" value="Genomic_DNA"/>
</dbReference>
<reference evidence="2" key="1">
    <citation type="submission" date="2009-05" db="EMBL/GenBank/DDBJ databases">
        <title>The genome sequence of Ajellomyces capsulatus strain H143.</title>
        <authorList>
            <person name="Champion M."/>
            <person name="Cuomo C.A."/>
            <person name="Ma L.-J."/>
            <person name="Henn M.R."/>
            <person name="Sil A."/>
            <person name="Goldman B."/>
            <person name="Young S.K."/>
            <person name="Kodira C.D."/>
            <person name="Zeng Q."/>
            <person name="Koehrsen M."/>
            <person name="Alvarado L."/>
            <person name="Berlin A.M."/>
            <person name="Borenstein D."/>
            <person name="Chen Z."/>
            <person name="Engels R."/>
            <person name="Freedman E."/>
            <person name="Gellesch M."/>
            <person name="Goldberg J."/>
            <person name="Griggs A."/>
            <person name="Gujja S."/>
            <person name="Heiman D.I."/>
            <person name="Hepburn T.A."/>
            <person name="Howarth C."/>
            <person name="Jen D."/>
            <person name="Larson L."/>
            <person name="Lewis B."/>
            <person name="Mehta T."/>
            <person name="Park D."/>
            <person name="Pearson M."/>
            <person name="Roberts A."/>
            <person name="Saif S."/>
            <person name="Shea T.D."/>
            <person name="Shenoy N."/>
            <person name="Sisk P."/>
            <person name="Stolte C."/>
            <person name="Sykes S."/>
            <person name="Walk T."/>
            <person name="White J."/>
            <person name="Yandava C."/>
            <person name="Klein B."/>
            <person name="McEwen J.G."/>
            <person name="Puccia R."/>
            <person name="Goldman G.H."/>
            <person name="Felipe M.S."/>
            <person name="Nino-Vega G."/>
            <person name="San-Blas G."/>
            <person name="Taylor J.W."/>
            <person name="Mendoza L."/>
            <person name="Galagan J.E."/>
            <person name="Nusbaum C."/>
            <person name="Birren B.W."/>
        </authorList>
    </citation>
    <scope>NUCLEOTIDE SEQUENCE [LARGE SCALE GENOMIC DNA]</scope>
    <source>
        <strain evidence="2">H143</strain>
    </source>
</reference>
<evidence type="ECO:0000313" key="1">
    <source>
        <dbReference type="EMBL" id="EER39785.1"/>
    </source>
</evidence>
<evidence type="ECO:0000313" key="2">
    <source>
        <dbReference type="Proteomes" id="UP000002624"/>
    </source>
</evidence>
<dbReference type="HOGENOM" id="CLU_2922082_0_0_1"/>
<organism evidence="1 2">
    <name type="scientific">Ajellomyces capsulatus (strain H143)</name>
    <name type="common">Darling's disease fungus</name>
    <name type="synonym">Histoplasma capsulatum</name>
    <dbReference type="NCBI Taxonomy" id="544712"/>
    <lineage>
        <taxon>Eukaryota</taxon>
        <taxon>Fungi</taxon>
        <taxon>Dikarya</taxon>
        <taxon>Ascomycota</taxon>
        <taxon>Pezizomycotina</taxon>
        <taxon>Eurotiomycetes</taxon>
        <taxon>Eurotiomycetidae</taxon>
        <taxon>Onygenales</taxon>
        <taxon>Ajellomycetaceae</taxon>
        <taxon>Histoplasma</taxon>
    </lineage>
</organism>